<dbReference type="EMBL" id="JBHTEY010000004">
    <property type="protein sequence ID" value="MFC7616795.1"/>
    <property type="molecule type" value="Genomic_DNA"/>
</dbReference>
<name>A0ABW2TUX6_9PSEU</name>
<gene>
    <name evidence="1" type="ORF">ACFQV2_28430</name>
</gene>
<keyword evidence="2" id="KW-1185">Reference proteome</keyword>
<comment type="caution">
    <text evidence="1">The sequence shown here is derived from an EMBL/GenBank/DDBJ whole genome shotgun (WGS) entry which is preliminary data.</text>
</comment>
<protein>
    <submittedName>
        <fullName evidence="1">Uncharacterized protein</fullName>
    </submittedName>
</protein>
<accession>A0ABW2TUX6</accession>
<reference evidence="2" key="1">
    <citation type="journal article" date="2019" name="Int. J. Syst. Evol. Microbiol.">
        <title>The Global Catalogue of Microorganisms (GCM) 10K type strain sequencing project: providing services to taxonomists for standard genome sequencing and annotation.</title>
        <authorList>
            <consortium name="The Broad Institute Genomics Platform"/>
            <consortium name="The Broad Institute Genome Sequencing Center for Infectious Disease"/>
            <person name="Wu L."/>
            <person name="Ma J."/>
        </authorList>
    </citation>
    <scope>NUCLEOTIDE SEQUENCE [LARGE SCALE GENOMIC DNA]</scope>
    <source>
        <strain evidence="2">JCM 17695</strain>
    </source>
</reference>
<evidence type="ECO:0000313" key="2">
    <source>
        <dbReference type="Proteomes" id="UP001596512"/>
    </source>
</evidence>
<evidence type="ECO:0000313" key="1">
    <source>
        <dbReference type="EMBL" id="MFC7616795.1"/>
    </source>
</evidence>
<dbReference type="Proteomes" id="UP001596512">
    <property type="component" value="Unassembled WGS sequence"/>
</dbReference>
<organism evidence="1 2">
    <name type="scientific">Actinokineospora soli</name>
    <dbReference type="NCBI Taxonomy" id="1048753"/>
    <lineage>
        <taxon>Bacteria</taxon>
        <taxon>Bacillati</taxon>
        <taxon>Actinomycetota</taxon>
        <taxon>Actinomycetes</taxon>
        <taxon>Pseudonocardiales</taxon>
        <taxon>Pseudonocardiaceae</taxon>
        <taxon>Actinokineospora</taxon>
    </lineage>
</organism>
<proteinExistence type="predicted"/>
<sequence length="417" mass="44668">MHQLPAGVPVSSGSPVPPLLRTCTTCAPAIRARVSRVVTAASISSAPGTGVGGRTMFRCTSTSTRTSATTSTLARLFDGGSLRLPATATAVSTTSGTQIKTDFRKGTVDDHTLRVAAVLAALAATALITPTAAAVTDHDLAARWAPIHYQDTDSSDYDADYVTAVDFDGEWSTIDNWEAQDDSLSRLTGAAYYSVVETSTHWFIGYSFYHPRDWEDFSDPFSLYTHENDLEGMVLTVRRDGSTYGRLEAMVTVAHSDFYSYVPSGSTFTSGRENVDGTLVLQNGRPTTRQEAKGHGLYGWNGAEFPGGDGVVYFPTGTGEVPSSGNDRSVGYRLVNAFDAGGMWARRNDSATFASWGTFRGDNGKDNAANAPWGWDDGNDGSDIPRGMLASDPAYLVAQYFAGEGAFSLTYTRNGFR</sequence>